<dbReference type="AlphaFoldDB" id="A0A1L9WKY2"/>
<dbReference type="EMBL" id="KV878984">
    <property type="protein sequence ID" value="OJJ96818.1"/>
    <property type="molecule type" value="Genomic_DNA"/>
</dbReference>
<feature type="non-terminal residue" evidence="4">
    <location>
        <position position="131"/>
    </location>
</feature>
<gene>
    <name evidence="4" type="ORF">ASPACDRAFT_15257</name>
</gene>
<name>A0A1L9WKY2_ASPA1</name>
<dbReference type="GeneID" id="30970961"/>
<dbReference type="Gene3D" id="1.10.10.60">
    <property type="entry name" value="Homeodomain-like"/>
    <property type="match status" value="1"/>
</dbReference>
<dbReference type="STRING" id="690307.A0A1L9WKY2"/>
<dbReference type="OrthoDB" id="4502298at2759"/>
<dbReference type="InterPro" id="IPR009057">
    <property type="entry name" value="Homeodomain-like_sf"/>
</dbReference>
<evidence type="ECO:0000313" key="5">
    <source>
        <dbReference type="Proteomes" id="UP000184546"/>
    </source>
</evidence>
<evidence type="ECO:0000313" key="4">
    <source>
        <dbReference type="EMBL" id="OJJ96818.1"/>
    </source>
</evidence>
<dbReference type="VEuPathDB" id="FungiDB:ASPACDRAFT_15257"/>
<keyword evidence="1" id="KW-0238">DNA-binding</keyword>
<evidence type="ECO:0000256" key="1">
    <source>
        <dbReference type="ARBA" id="ARBA00023125"/>
    </source>
</evidence>
<dbReference type="PROSITE" id="PS51253">
    <property type="entry name" value="HTH_CENPB"/>
    <property type="match status" value="1"/>
</dbReference>
<dbReference type="InterPro" id="IPR007889">
    <property type="entry name" value="HTH_Psq"/>
</dbReference>
<dbReference type="Proteomes" id="UP000184546">
    <property type="component" value="Unassembled WGS sequence"/>
</dbReference>
<organism evidence="4 5">
    <name type="scientific">Aspergillus aculeatus (strain ATCC 16872 / CBS 172.66 / WB 5094)</name>
    <dbReference type="NCBI Taxonomy" id="690307"/>
    <lineage>
        <taxon>Eukaryota</taxon>
        <taxon>Fungi</taxon>
        <taxon>Dikarya</taxon>
        <taxon>Ascomycota</taxon>
        <taxon>Pezizomycotina</taxon>
        <taxon>Eurotiomycetes</taxon>
        <taxon>Eurotiomycetidae</taxon>
        <taxon>Eurotiales</taxon>
        <taxon>Aspergillaceae</taxon>
        <taxon>Aspergillus</taxon>
        <taxon>Aspergillus subgen. Circumdati</taxon>
    </lineage>
</organism>
<evidence type="ECO:0000256" key="2">
    <source>
        <dbReference type="ARBA" id="ARBA00023242"/>
    </source>
</evidence>
<keyword evidence="5" id="KW-1185">Reference proteome</keyword>
<keyword evidence="2" id="KW-0539">Nucleus</keyword>
<dbReference type="InterPro" id="IPR006600">
    <property type="entry name" value="HTH_CenpB_DNA-bd_dom"/>
</dbReference>
<accession>A0A1L9WKY2</accession>
<dbReference type="GO" id="GO:0003677">
    <property type="term" value="F:DNA binding"/>
    <property type="evidence" value="ECO:0007669"/>
    <property type="project" value="UniProtKB-KW"/>
</dbReference>
<proteinExistence type="predicted"/>
<dbReference type="SUPFAM" id="SSF46689">
    <property type="entry name" value="Homeodomain-like"/>
    <property type="match status" value="1"/>
</dbReference>
<feature type="domain" description="HTH CENPB-type" evidence="3">
    <location>
        <begin position="56"/>
        <end position="131"/>
    </location>
</feature>
<reference evidence="5" key="1">
    <citation type="journal article" date="2017" name="Genome Biol.">
        <title>Comparative genomics reveals high biological diversity and specific adaptations in the industrially and medically important fungal genus Aspergillus.</title>
        <authorList>
            <person name="de Vries R.P."/>
            <person name="Riley R."/>
            <person name="Wiebenga A."/>
            <person name="Aguilar-Osorio G."/>
            <person name="Amillis S."/>
            <person name="Uchima C.A."/>
            <person name="Anderluh G."/>
            <person name="Asadollahi M."/>
            <person name="Askin M."/>
            <person name="Barry K."/>
            <person name="Battaglia E."/>
            <person name="Bayram O."/>
            <person name="Benocci T."/>
            <person name="Braus-Stromeyer S.A."/>
            <person name="Caldana C."/>
            <person name="Canovas D."/>
            <person name="Cerqueira G.C."/>
            <person name="Chen F."/>
            <person name="Chen W."/>
            <person name="Choi C."/>
            <person name="Clum A."/>
            <person name="Dos Santos R.A."/>
            <person name="Damasio A.R."/>
            <person name="Diallinas G."/>
            <person name="Emri T."/>
            <person name="Fekete E."/>
            <person name="Flipphi M."/>
            <person name="Freyberg S."/>
            <person name="Gallo A."/>
            <person name="Gournas C."/>
            <person name="Habgood R."/>
            <person name="Hainaut M."/>
            <person name="Harispe M.L."/>
            <person name="Henrissat B."/>
            <person name="Hilden K.S."/>
            <person name="Hope R."/>
            <person name="Hossain A."/>
            <person name="Karabika E."/>
            <person name="Karaffa L."/>
            <person name="Karanyi Z."/>
            <person name="Krasevec N."/>
            <person name="Kuo A."/>
            <person name="Kusch H."/>
            <person name="LaButti K."/>
            <person name="Lagendijk E.L."/>
            <person name="Lapidus A."/>
            <person name="Levasseur A."/>
            <person name="Lindquist E."/>
            <person name="Lipzen A."/>
            <person name="Logrieco A.F."/>
            <person name="MacCabe A."/>
            <person name="Maekelae M.R."/>
            <person name="Malavazi I."/>
            <person name="Melin P."/>
            <person name="Meyer V."/>
            <person name="Mielnichuk N."/>
            <person name="Miskei M."/>
            <person name="Molnar A.P."/>
            <person name="Mule G."/>
            <person name="Ngan C.Y."/>
            <person name="Orejas M."/>
            <person name="Orosz E."/>
            <person name="Ouedraogo J.P."/>
            <person name="Overkamp K.M."/>
            <person name="Park H.-S."/>
            <person name="Perrone G."/>
            <person name="Piumi F."/>
            <person name="Punt P.J."/>
            <person name="Ram A.F."/>
            <person name="Ramon A."/>
            <person name="Rauscher S."/>
            <person name="Record E."/>
            <person name="Riano-Pachon D.M."/>
            <person name="Robert V."/>
            <person name="Roehrig J."/>
            <person name="Ruller R."/>
            <person name="Salamov A."/>
            <person name="Salih N.S."/>
            <person name="Samson R.A."/>
            <person name="Sandor E."/>
            <person name="Sanguinetti M."/>
            <person name="Schuetze T."/>
            <person name="Sepcic K."/>
            <person name="Shelest E."/>
            <person name="Sherlock G."/>
            <person name="Sophianopoulou V."/>
            <person name="Squina F.M."/>
            <person name="Sun H."/>
            <person name="Susca A."/>
            <person name="Todd R.B."/>
            <person name="Tsang A."/>
            <person name="Unkles S.E."/>
            <person name="van de Wiele N."/>
            <person name="van Rossen-Uffink D."/>
            <person name="Oliveira J.V."/>
            <person name="Vesth T.C."/>
            <person name="Visser J."/>
            <person name="Yu J.-H."/>
            <person name="Zhou M."/>
            <person name="Andersen M.R."/>
            <person name="Archer D.B."/>
            <person name="Baker S.E."/>
            <person name="Benoit I."/>
            <person name="Brakhage A.A."/>
            <person name="Braus G.H."/>
            <person name="Fischer R."/>
            <person name="Frisvad J.C."/>
            <person name="Goldman G.H."/>
            <person name="Houbraken J."/>
            <person name="Oakley B."/>
            <person name="Pocsi I."/>
            <person name="Scazzocchio C."/>
            <person name="Seiboth B."/>
            <person name="vanKuyk P.A."/>
            <person name="Wortman J."/>
            <person name="Dyer P.S."/>
            <person name="Grigoriev I.V."/>
        </authorList>
    </citation>
    <scope>NUCLEOTIDE SEQUENCE [LARGE SCALE GENOMIC DNA]</scope>
    <source>
        <strain evidence="5">ATCC 16872 / CBS 172.66 / WB 5094</strain>
    </source>
</reference>
<dbReference type="Pfam" id="PF05225">
    <property type="entry name" value="HTH_psq"/>
    <property type="match status" value="1"/>
</dbReference>
<dbReference type="OMA" id="RVNGHTQ"/>
<dbReference type="Pfam" id="PF03221">
    <property type="entry name" value="HTH_Tnp_Tc5"/>
    <property type="match status" value="1"/>
</dbReference>
<protein>
    <recommendedName>
        <fullName evidence="3">HTH CENPB-type domain-containing protein</fullName>
    </recommendedName>
</protein>
<dbReference type="RefSeq" id="XP_020053158.1">
    <property type="nucleotide sequence ID" value="XM_020197147.1"/>
</dbReference>
<evidence type="ECO:0000259" key="3">
    <source>
        <dbReference type="PROSITE" id="PS51253"/>
    </source>
</evidence>
<sequence>MAISSKERKEQEGRILLAIEALKNDQIPSLREAARVFNVPQTTLWNRVKGVKSRSDIHVVSCKLTLAEEETLEQWILSLDKRGLPPRPSHVREMASILIRKRGASPEASDEALVGQKWVYNFIKRHDSLKT</sequence>